<name>A0A5K1VI55_ENTHI</name>
<dbReference type="VEuPathDB" id="AmoebaDB:KM1_144350"/>
<accession>A0A5K1VI55</accession>
<proteinExistence type="predicted"/>
<dbReference type="AlphaFoldDB" id="A0A5K1VI55"/>
<dbReference type="OMA" id="VHFIVID"/>
<dbReference type="VEuPathDB" id="AmoebaDB:EHI8A_081020"/>
<comment type="caution">
    <text evidence="1">The sequence shown here is derived from an EMBL/GenBank/DDBJ whole genome shotgun (WGS) entry which is preliminary data.</text>
</comment>
<dbReference type="EMBL" id="BDEQ01000001">
    <property type="protein sequence ID" value="GAT92819.1"/>
    <property type="molecule type" value="Genomic_DNA"/>
</dbReference>
<gene>
    <name evidence="1" type="ORF">CL6EHI_125750</name>
</gene>
<sequence length="423" mass="49551">MKTHNKSIVYSGVTTYCSSYHFTDDPRVSKRIPETLVAQIGNLSTREETYFFVQTQTCNMLYHFMPMEQSDITYILISPQKENETEMKYLITLSRKMIQMNGMSDVNMKGISTRRNTLENFYQLYDHTPMYLRVPTLIPTFKNIISNYILPNTFTDGVKQLDGFGLVVGGYFRPFTSMKNQLSIEENICLTVWSNTLVKTYLADSEIREDEYLGNEFQFEEKTDGLKAPPVSVEDCNKQLIINPVEFKISTSTSDWILAVQKITNNMLVIGFLKKGEILIQDFKETVKKIYPVLMMFRSELTLPSMSMIHPFNYRTAYPGMVHFVVIDHFRNQTFYPSFDPPELEIQLKKFIIDCRESNEFKILYTRNQKYIFAFEKTSRSDQRKETKIEFEVYAVFVKPVPYSLVHDYTSSALKNYKDIYLK</sequence>
<organism evidence="1 2">
    <name type="scientific">Entamoeba histolytica</name>
    <dbReference type="NCBI Taxonomy" id="5759"/>
    <lineage>
        <taxon>Eukaryota</taxon>
        <taxon>Amoebozoa</taxon>
        <taxon>Evosea</taxon>
        <taxon>Archamoebae</taxon>
        <taxon>Mastigamoebida</taxon>
        <taxon>Entamoebidae</taxon>
        <taxon>Entamoeba</taxon>
    </lineage>
</organism>
<reference evidence="1 2" key="1">
    <citation type="submission" date="2016-05" db="EMBL/GenBank/DDBJ databases">
        <title>First whole genome sequencing of Entamoeba histolytica HM1:IMSS-clone-6.</title>
        <authorList>
            <person name="Mukherjee Avik.K."/>
            <person name="Izumyama S."/>
            <person name="Nakada-Tsukui K."/>
            <person name="Nozaki T."/>
        </authorList>
    </citation>
    <scope>NUCLEOTIDE SEQUENCE [LARGE SCALE GENOMIC DNA]</scope>
    <source>
        <strain evidence="1 2">HM1:IMSS clone 6</strain>
    </source>
</reference>
<protein>
    <submittedName>
        <fullName evidence="1">Uncharacterized protein</fullName>
    </submittedName>
</protein>
<dbReference type="VEuPathDB" id="AmoebaDB:EHI7A_079600"/>
<dbReference type="VEuPathDB" id="AmoebaDB:EHI_125750"/>
<evidence type="ECO:0000313" key="2">
    <source>
        <dbReference type="Proteomes" id="UP000078387"/>
    </source>
</evidence>
<dbReference type="VEuPathDB" id="AmoebaDB:EHI5A_047090"/>
<evidence type="ECO:0000313" key="1">
    <source>
        <dbReference type="EMBL" id="GAT92819.1"/>
    </source>
</evidence>
<dbReference type="Proteomes" id="UP000078387">
    <property type="component" value="Unassembled WGS sequence"/>
</dbReference>